<reference evidence="5" key="1">
    <citation type="journal article" date="2008" name="Nat. Genet.">
        <title>The Pristionchus pacificus genome provides a unique perspective on nematode lifestyle and parasitism.</title>
        <authorList>
            <person name="Dieterich C."/>
            <person name="Clifton S.W."/>
            <person name="Schuster L.N."/>
            <person name="Chinwalla A."/>
            <person name="Delehaunty K."/>
            <person name="Dinkelacker I."/>
            <person name="Fulton L."/>
            <person name="Fulton R."/>
            <person name="Godfrey J."/>
            <person name="Minx P."/>
            <person name="Mitreva M."/>
            <person name="Roeseler W."/>
            <person name="Tian H."/>
            <person name="Witte H."/>
            <person name="Yang S.P."/>
            <person name="Wilson R.K."/>
            <person name="Sommer R.J."/>
        </authorList>
    </citation>
    <scope>NUCLEOTIDE SEQUENCE [LARGE SCALE GENOMIC DNA]</scope>
    <source>
        <strain evidence="5">PS312</strain>
    </source>
</reference>
<sequence length="554" mass="61451">MLPIILLFSSLIIASATEGGIDIPIPSDGSDSVPLTLHFNFPAMSKLSEQAKKEFAHILFNKGITKTEMENQIRSWGAKNGILDAVNTEMTKDEQRTKDMRVNINRALAEFPAAFAKYNAIGDNKSLTVNQAKEQTDALLDTIKTPYLKRLIYALSYPEYAEGEEPLFSVNAAKLPFTFEIHSSRSIGAYKYCLYQIVILPLAAQQCGLLCPCPVLAGTYHYIDFTDNTFIIHGIHCVWFFICALDIESLLDGFVFRLLVLLKSFHPRIAKKIPWLTSLLLVKVTTAIYIGVRVRIEYQLKRDEMRTFLENNYQNAVTTFDEYKTFVVYDFTIDWGIKRVAVDFGSGMILICFGCLIVIIAIFRHLGIPILTIFGQSTVPFVILICPLLGMITLTLLTFKFETNGYVLQSLLIIHGPLTSILTLALYDPYRKNDYKIGILAVLILLVLICRKMSNLSLVVLLLAPLLASAFILAPMPGVNNKENAHLQAAINKFNAAVAAAGDNYENSTAVHNAFKNMITASLVYASTGAMERRIPAGVNGGKNALGTVGTAKY</sequence>
<name>A0A8R1YET7_PRIPA</name>
<feature type="domain" description="SXP/RAL-2 family protein Ani s 5-like cation-binding" evidence="3">
    <location>
        <begin position="51"/>
        <end position="143"/>
    </location>
</feature>
<organism evidence="4 5">
    <name type="scientific">Pristionchus pacificus</name>
    <name type="common">Parasitic nematode worm</name>
    <dbReference type="NCBI Taxonomy" id="54126"/>
    <lineage>
        <taxon>Eukaryota</taxon>
        <taxon>Metazoa</taxon>
        <taxon>Ecdysozoa</taxon>
        <taxon>Nematoda</taxon>
        <taxon>Chromadorea</taxon>
        <taxon>Rhabditida</taxon>
        <taxon>Rhabditina</taxon>
        <taxon>Diplogasteromorpha</taxon>
        <taxon>Diplogasteroidea</taxon>
        <taxon>Neodiplogasteridae</taxon>
        <taxon>Pristionchus</taxon>
    </lineage>
</organism>
<dbReference type="EnsemblMetazoa" id="PPA15516.1">
    <property type="protein sequence ID" value="PPA15516.1"/>
    <property type="gene ID" value="WBGene00105070"/>
</dbReference>
<evidence type="ECO:0000313" key="5">
    <source>
        <dbReference type="Proteomes" id="UP000005239"/>
    </source>
</evidence>
<dbReference type="PANTHER" id="PTHR21593">
    <property type="entry name" value="PRION-LIKE- Q/N-RICH -DOMAIN-BEARING PROTEIN PROTEIN"/>
    <property type="match status" value="1"/>
</dbReference>
<dbReference type="Proteomes" id="UP000005239">
    <property type="component" value="Unassembled WGS sequence"/>
</dbReference>
<feature type="chain" id="PRO_5035903199" evidence="2">
    <location>
        <begin position="17"/>
        <end position="554"/>
    </location>
</feature>
<feature type="transmembrane region" description="Helical" evidence="1">
    <location>
        <begin position="344"/>
        <end position="366"/>
    </location>
</feature>
<keyword evidence="1" id="KW-1133">Transmembrane helix</keyword>
<dbReference type="Pfam" id="PF10327">
    <property type="entry name" value="7TM_GPCR_Sri"/>
    <property type="match status" value="1"/>
</dbReference>
<evidence type="ECO:0000313" key="4">
    <source>
        <dbReference type="EnsemblMetazoa" id="PPA15516.1"/>
    </source>
</evidence>
<keyword evidence="1" id="KW-0472">Membrane</keyword>
<protein>
    <submittedName>
        <fullName evidence="4">DUF148 domain-containing protein</fullName>
    </submittedName>
</protein>
<gene>
    <name evidence="4" type="primary">WBGene00105070</name>
</gene>
<evidence type="ECO:0000256" key="1">
    <source>
        <dbReference type="SAM" id="Phobius"/>
    </source>
</evidence>
<dbReference type="InterPro" id="IPR052823">
    <property type="entry name" value="SXP/RAL-2_related"/>
</dbReference>
<keyword evidence="2" id="KW-0732">Signal</keyword>
<feature type="transmembrane region" description="Helical" evidence="1">
    <location>
        <begin position="273"/>
        <end position="292"/>
    </location>
</feature>
<reference evidence="4" key="2">
    <citation type="submission" date="2022-06" db="UniProtKB">
        <authorList>
            <consortium name="EnsemblMetazoa"/>
        </authorList>
    </citation>
    <scope>IDENTIFICATION</scope>
    <source>
        <strain evidence="4">PS312</strain>
    </source>
</reference>
<evidence type="ECO:0000259" key="3">
    <source>
        <dbReference type="Pfam" id="PF02520"/>
    </source>
</evidence>
<feature type="signal peptide" evidence="2">
    <location>
        <begin position="1"/>
        <end position="16"/>
    </location>
</feature>
<dbReference type="InterPro" id="IPR003677">
    <property type="entry name" value="ANIS5_cation-bd"/>
</dbReference>
<feature type="transmembrane region" description="Helical" evidence="1">
    <location>
        <begin position="434"/>
        <end position="450"/>
    </location>
</feature>
<dbReference type="InterPro" id="IPR019429">
    <property type="entry name" value="7TM_GPCR_serpentine_rcpt_Sri"/>
</dbReference>
<keyword evidence="1" id="KW-0812">Transmembrane</keyword>
<feature type="transmembrane region" description="Helical" evidence="1">
    <location>
        <begin position="378"/>
        <end position="399"/>
    </location>
</feature>
<evidence type="ECO:0000256" key="2">
    <source>
        <dbReference type="SAM" id="SignalP"/>
    </source>
</evidence>
<dbReference type="PANTHER" id="PTHR21593:SF36">
    <property type="entry name" value="DUF148 DOMAIN-CONTAINING PROTEIN-RELATED"/>
    <property type="match status" value="1"/>
</dbReference>
<feature type="transmembrane region" description="Helical" evidence="1">
    <location>
        <begin position="405"/>
        <end position="427"/>
    </location>
</feature>
<feature type="transmembrane region" description="Helical" evidence="1">
    <location>
        <begin position="456"/>
        <end position="474"/>
    </location>
</feature>
<dbReference type="AlphaFoldDB" id="A0A8R1YET7"/>
<accession>A0A8R1YET7</accession>
<keyword evidence="5" id="KW-1185">Reference proteome</keyword>
<dbReference type="Pfam" id="PF02520">
    <property type="entry name" value="ANIS5_cation-bd"/>
    <property type="match status" value="1"/>
</dbReference>
<proteinExistence type="predicted"/>